<dbReference type="OrthoDB" id="2213137at2759"/>
<comment type="caution">
    <text evidence="4">The sequence shown here is derived from an EMBL/GenBank/DDBJ whole genome shotgun (WGS) entry which is preliminary data.</text>
</comment>
<evidence type="ECO:0000313" key="5">
    <source>
        <dbReference type="Proteomes" id="UP000094065"/>
    </source>
</evidence>
<protein>
    <recommendedName>
        <fullName evidence="6">Major facilitator superfamily (MFS) profile domain-containing protein</fullName>
    </recommendedName>
</protein>
<name>A0A1E3HDZ5_9TREE</name>
<evidence type="ECO:0008006" key="6">
    <source>
        <dbReference type="Google" id="ProtNLM"/>
    </source>
</evidence>
<dbReference type="Proteomes" id="UP000094065">
    <property type="component" value="Unassembled WGS sequence"/>
</dbReference>
<dbReference type="AlphaFoldDB" id="A0A1E3HDZ5"/>
<dbReference type="GO" id="GO:0022857">
    <property type="term" value="F:transmembrane transporter activity"/>
    <property type="evidence" value="ECO:0007669"/>
    <property type="project" value="InterPro"/>
</dbReference>
<evidence type="ECO:0000256" key="2">
    <source>
        <dbReference type="ARBA" id="ARBA00006727"/>
    </source>
</evidence>
<feature type="transmembrane region" description="Helical" evidence="3">
    <location>
        <begin position="112"/>
        <end position="130"/>
    </location>
</feature>
<feature type="transmembrane region" description="Helical" evidence="3">
    <location>
        <begin position="417"/>
        <end position="436"/>
    </location>
</feature>
<gene>
    <name evidence="4" type="ORF">L202_07480</name>
</gene>
<sequence>MSAARAHPNDGSGEYADQLGTERELSSLPAVDTSKEAWAYVAAAFVMEMLLWGPIFASAVYLKHYAALPQFASSSETQIAFVGTLPILFGYSLGLPLLYFYNHFPRAMKPSIWVGLALFTVSMLAASFVSNMKLLILFQGVGPGIAAALVAFPIIRWLPDWFDLRKGTAGGIIFAGGGVGGVYMPFLEEALINHLGYKWSLRITAILTAVLGGVAIFFVNPRVPISPRAHVVRMPMPPFFDTFMRWGFFGTFFCCLLQGFGYFNVGLFLPRFSDSLGGAAGAGLLAAFNVSCIGAQLIWGLITDKMRPAQAMAISSVLGTILTLTFWGIGGSKGISLLAPFAILFGLATGGFTSMWFQSAHDIAGPDQGRQSLLSVGWSLARGVGGIVGPSVGSALYRLPTSPSNRWGSAGSPGLVGLVAASLAASAIVVLLFRYASDVSKYISKLVGKGKEGVSGEGHGMEMGVVTR</sequence>
<feature type="transmembrane region" description="Helical" evidence="3">
    <location>
        <begin position="243"/>
        <end position="263"/>
    </location>
</feature>
<evidence type="ECO:0000313" key="4">
    <source>
        <dbReference type="EMBL" id="ODN73986.1"/>
    </source>
</evidence>
<keyword evidence="5" id="KW-1185">Reference proteome</keyword>
<dbReference type="InterPro" id="IPR050327">
    <property type="entry name" value="Proton-linked_MCT"/>
</dbReference>
<dbReference type="PANTHER" id="PTHR11360">
    <property type="entry name" value="MONOCARBOXYLATE TRANSPORTER"/>
    <property type="match status" value="1"/>
</dbReference>
<feature type="transmembrane region" description="Helical" evidence="3">
    <location>
        <begin position="199"/>
        <end position="219"/>
    </location>
</feature>
<feature type="transmembrane region" description="Helical" evidence="3">
    <location>
        <begin position="79"/>
        <end position="100"/>
    </location>
</feature>
<comment type="similarity">
    <text evidence="2">Belongs to the major facilitator superfamily. Monocarboxylate porter (TC 2.A.1.13) family.</text>
</comment>
<dbReference type="EMBL" id="AWGJ01000012">
    <property type="protein sequence ID" value="ODN73986.1"/>
    <property type="molecule type" value="Genomic_DNA"/>
</dbReference>
<feature type="transmembrane region" description="Helical" evidence="3">
    <location>
        <begin position="136"/>
        <end position="155"/>
    </location>
</feature>
<keyword evidence="3" id="KW-0472">Membrane</keyword>
<feature type="transmembrane region" description="Helical" evidence="3">
    <location>
        <begin position="167"/>
        <end position="187"/>
    </location>
</feature>
<feature type="transmembrane region" description="Helical" evidence="3">
    <location>
        <begin position="311"/>
        <end position="329"/>
    </location>
</feature>
<accession>A0A1E3HDZ5</accession>
<dbReference type="PANTHER" id="PTHR11360:SF287">
    <property type="entry name" value="MFS MONOCARBOXYLATE TRANSPORTER"/>
    <property type="match status" value="1"/>
</dbReference>
<dbReference type="InterPro" id="IPR036259">
    <property type="entry name" value="MFS_trans_sf"/>
</dbReference>
<feature type="transmembrane region" description="Helical" evidence="3">
    <location>
        <begin position="335"/>
        <end position="357"/>
    </location>
</feature>
<feature type="transmembrane region" description="Helical" evidence="3">
    <location>
        <begin position="37"/>
        <end position="59"/>
    </location>
</feature>
<evidence type="ECO:0000256" key="1">
    <source>
        <dbReference type="ARBA" id="ARBA00004141"/>
    </source>
</evidence>
<comment type="subcellular location">
    <subcellularLocation>
        <location evidence="1">Membrane</location>
        <topology evidence="1">Multi-pass membrane protein</topology>
    </subcellularLocation>
</comment>
<dbReference type="GeneID" id="30158789"/>
<evidence type="ECO:0000256" key="3">
    <source>
        <dbReference type="SAM" id="Phobius"/>
    </source>
</evidence>
<reference evidence="4 5" key="1">
    <citation type="submission" date="2016-06" db="EMBL/GenBank/DDBJ databases">
        <title>Evolution of pathogenesis and genome organization in the Tremellales.</title>
        <authorList>
            <person name="Cuomo C."/>
            <person name="Litvintseva A."/>
            <person name="Heitman J."/>
            <person name="Chen Y."/>
            <person name="Sun S."/>
            <person name="Springer D."/>
            <person name="Dromer F."/>
            <person name="Young S."/>
            <person name="Zeng Q."/>
            <person name="Chapman S."/>
            <person name="Gujja S."/>
            <person name="Saif S."/>
            <person name="Birren B."/>
        </authorList>
    </citation>
    <scope>NUCLEOTIDE SEQUENCE [LARGE SCALE GENOMIC DNA]</scope>
    <source>
        <strain evidence="4 5">CBS 6039</strain>
    </source>
</reference>
<keyword evidence="3" id="KW-0812">Transmembrane</keyword>
<dbReference type="GO" id="GO:0016020">
    <property type="term" value="C:membrane"/>
    <property type="evidence" value="ECO:0007669"/>
    <property type="project" value="UniProtKB-SubCell"/>
</dbReference>
<proteinExistence type="inferred from homology"/>
<dbReference type="RefSeq" id="XP_018989848.1">
    <property type="nucleotide sequence ID" value="XM_019142205.1"/>
</dbReference>
<organism evidence="4 5">
    <name type="scientific">Cryptococcus amylolentus CBS 6039</name>
    <dbReference type="NCBI Taxonomy" id="1295533"/>
    <lineage>
        <taxon>Eukaryota</taxon>
        <taxon>Fungi</taxon>
        <taxon>Dikarya</taxon>
        <taxon>Basidiomycota</taxon>
        <taxon>Agaricomycotina</taxon>
        <taxon>Tremellomycetes</taxon>
        <taxon>Tremellales</taxon>
        <taxon>Cryptococcaceae</taxon>
        <taxon>Cryptococcus</taxon>
    </lineage>
</organism>
<dbReference type="SUPFAM" id="SSF103473">
    <property type="entry name" value="MFS general substrate transporter"/>
    <property type="match status" value="1"/>
</dbReference>
<dbReference type="Pfam" id="PF07690">
    <property type="entry name" value="MFS_1"/>
    <property type="match status" value="1"/>
</dbReference>
<dbReference type="Gene3D" id="1.20.1250.20">
    <property type="entry name" value="MFS general substrate transporter like domains"/>
    <property type="match status" value="1"/>
</dbReference>
<keyword evidence="3" id="KW-1133">Transmembrane helix</keyword>
<feature type="transmembrane region" description="Helical" evidence="3">
    <location>
        <begin position="275"/>
        <end position="299"/>
    </location>
</feature>
<dbReference type="InterPro" id="IPR011701">
    <property type="entry name" value="MFS"/>
</dbReference>